<proteinExistence type="predicted"/>
<dbReference type="InterPro" id="IPR043131">
    <property type="entry name" value="BCAT-like_N"/>
</dbReference>
<gene>
    <name evidence="1" type="ORF">PPOP_0719</name>
</gene>
<protein>
    <submittedName>
        <fullName evidence="1">Branched-chain amino acid aminotransferase/4-amino-4-deoxychorismate lyase</fullName>
    </submittedName>
</protein>
<dbReference type="GO" id="GO:0016829">
    <property type="term" value="F:lyase activity"/>
    <property type="evidence" value="ECO:0007669"/>
    <property type="project" value="UniProtKB-KW"/>
</dbReference>
<dbReference type="EMBL" id="BALG01000028">
    <property type="protein sequence ID" value="GAC41369.1"/>
    <property type="molecule type" value="Genomic_DNA"/>
</dbReference>
<accession>M9LYU9</accession>
<comment type="caution">
    <text evidence="1">The sequence shown here is derived from an EMBL/GenBank/DDBJ whole genome shotgun (WGS) entry which is preliminary data.</text>
</comment>
<keyword evidence="1" id="KW-0456">Lyase</keyword>
<keyword evidence="2" id="KW-1185">Reference proteome</keyword>
<sequence>MVETIRRNALRDGYFRIIVSREAVNLGLDPRRCPQASVIIIVEQFATDNSFLNMGRIFLYEGMSNAHHLHRM</sequence>
<keyword evidence="1" id="KW-0808">Transferase</keyword>
<dbReference type="GO" id="GO:0008483">
    <property type="term" value="F:transaminase activity"/>
    <property type="evidence" value="ECO:0007669"/>
    <property type="project" value="UniProtKB-KW"/>
</dbReference>
<reference evidence="1 2" key="1">
    <citation type="submission" date="2012-10" db="EMBL/GenBank/DDBJ databases">
        <title>Draft Genome Sequence of Paenibacillus popilliae ATCC 14706T.</title>
        <authorList>
            <person name="Iiyama K."/>
            <person name="Mori K."/>
            <person name="Mon H."/>
            <person name="Chieda Y."/>
            <person name="Lee J.M."/>
            <person name="Kusakabe T."/>
            <person name="Tashiro K."/>
            <person name="Asano S."/>
            <person name="Yasunaga-Aoki C."/>
            <person name="Shimizu S."/>
        </authorList>
    </citation>
    <scope>NUCLEOTIDE SEQUENCE [LARGE SCALE GENOMIC DNA]</scope>
    <source>
        <strain evidence="1 2">ATCC 14706</strain>
    </source>
</reference>
<evidence type="ECO:0000313" key="1">
    <source>
        <dbReference type="EMBL" id="GAC41369.1"/>
    </source>
</evidence>
<evidence type="ECO:0000313" key="2">
    <source>
        <dbReference type="Proteomes" id="UP000029453"/>
    </source>
</evidence>
<keyword evidence="1" id="KW-0032">Aminotransferase</keyword>
<organism evidence="1 2">
    <name type="scientific">Paenibacillus popilliae ATCC 14706</name>
    <dbReference type="NCBI Taxonomy" id="1212764"/>
    <lineage>
        <taxon>Bacteria</taxon>
        <taxon>Bacillati</taxon>
        <taxon>Bacillota</taxon>
        <taxon>Bacilli</taxon>
        <taxon>Bacillales</taxon>
        <taxon>Paenibacillaceae</taxon>
        <taxon>Paenibacillus</taxon>
    </lineage>
</organism>
<name>M9LYU9_PAEPP</name>
<dbReference type="Gene3D" id="3.30.470.10">
    <property type="match status" value="1"/>
</dbReference>
<dbReference type="Proteomes" id="UP000029453">
    <property type="component" value="Unassembled WGS sequence"/>
</dbReference>
<dbReference type="AlphaFoldDB" id="M9LYU9"/>